<dbReference type="Proteomes" id="UP001319080">
    <property type="component" value="Unassembled WGS sequence"/>
</dbReference>
<dbReference type="InterPro" id="IPR020843">
    <property type="entry name" value="ER"/>
</dbReference>
<dbReference type="InterPro" id="IPR013149">
    <property type="entry name" value="ADH-like_C"/>
</dbReference>
<comment type="caution">
    <text evidence="4">The sequence shown here is derived from an EMBL/GenBank/DDBJ whole genome shotgun (WGS) entry which is preliminary data.</text>
</comment>
<dbReference type="GO" id="GO:0070402">
    <property type="term" value="F:NADPH binding"/>
    <property type="evidence" value="ECO:0007669"/>
    <property type="project" value="TreeGrafter"/>
</dbReference>
<evidence type="ECO:0000313" key="5">
    <source>
        <dbReference type="Proteomes" id="UP001319080"/>
    </source>
</evidence>
<evidence type="ECO:0000256" key="1">
    <source>
        <dbReference type="ARBA" id="ARBA00022857"/>
    </source>
</evidence>
<name>A0AAP2GRZ0_9BACT</name>
<dbReference type="Pfam" id="PF00107">
    <property type="entry name" value="ADH_zinc_N"/>
    <property type="match status" value="1"/>
</dbReference>
<organism evidence="4 5">
    <name type="scientific">Dawidia cretensis</name>
    <dbReference type="NCBI Taxonomy" id="2782350"/>
    <lineage>
        <taxon>Bacteria</taxon>
        <taxon>Pseudomonadati</taxon>
        <taxon>Bacteroidota</taxon>
        <taxon>Cytophagia</taxon>
        <taxon>Cytophagales</taxon>
        <taxon>Chryseotaleaceae</taxon>
        <taxon>Dawidia</taxon>
    </lineage>
</organism>
<keyword evidence="5" id="KW-1185">Reference proteome</keyword>
<evidence type="ECO:0000313" key="4">
    <source>
        <dbReference type="EMBL" id="MBT1706663.1"/>
    </source>
</evidence>
<gene>
    <name evidence="4" type="ORF">KK062_00430</name>
</gene>
<dbReference type="GO" id="GO:0016651">
    <property type="term" value="F:oxidoreductase activity, acting on NAD(P)H"/>
    <property type="evidence" value="ECO:0007669"/>
    <property type="project" value="TreeGrafter"/>
</dbReference>
<dbReference type="Gene3D" id="3.90.180.10">
    <property type="entry name" value="Medium-chain alcohol dehydrogenases, catalytic domain"/>
    <property type="match status" value="1"/>
</dbReference>
<accession>A0AAP2GRZ0</accession>
<feature type="domain" description="Enoyl reductase (ER)" evidence="3">
    <location>
        <begin position="10"/>
        <end position="323"/>
    </location>
</feature>
<sequence>MKAAVIFQKGGSPQYTEDFPEPTITNRNEQDTLFVKAVAIKNVDKSRASGEHYSTKDAKEQAIVPGSDGVGLLADGTRVYALGITGMLAEKVVIDKSKMIKLPDGIDDATAAALPNAVAGSAMALRFSANMKVGETVLINGATGVTGQMAVQIARIYGAGKIIVTGRNEQALQSLKELGADQCLLTVNDEAFVKGLKDIHQHTPIDIVVDYLWGHTAALILETLKGTGAFTHRTRFVSIGSMAGDTIQLSSEILRSVNLQLSGSGLGSWTKDEMKQLITEIIPEMFQLAAVKKLKMVTRRMDLSDIERIWDMDLPSGERLVVVI</sequence>
<dbReference type="PANTHER" id="PTHR48106">
    <property type="entry name" value="QUINONE OXIDOREDUCTASE PIG3-RELATED"/>
    <property type="match status" value="1"/>
</dbReference>
<proteinExistence type="predicted"/>
<dbReference type="Gene3D" id="3.40.50.720">
    <property type="entry name" value="NAD(P)-binding Rossmann-like Domain"/>
    <property type="match status" value="1"/>
</dbReference>
<protein>
    <submittedName>
        <fullName evidence="4">Zinc-binding alcohol dehydrogenase family protein</fullName>
    </submittedName>
</protein>
<dbReference type="EMBL" id="JAHESE010000001">
    <property type="protein sequence ID" value="MBT1706663.1"/>
    <property type="molecule type" value="Genomic_DNA"/>
</dbReference>
<keyword evidence="1" id="KW-0521">NADP</keyword>
<dbReference type="PANTHER" id="PTHR48106:SF18">
    <property type="entry name" value="QUINONE OXIDOREDUCTASE PIG3"/>
    <property type="match status" value="1"/>
</dbReference>
<dbReference type="AlphaFoldDB" id="A0AAP2GRZ0"/>
<evidence type="ECO:0000259" key="3">
    <source>
        <dbReference type="SMART" id="SM00829"/>
    </source>
</evidence>
<dbReference type="SUPFAM" id="SSF51735">
    <property type="entry name" value="NAD(P)-binding Rossmann-fold domains"/>
    <property type="match status" value="1"/>
</dbReference>
<dbReference type="InterPro" id="IPR011032">
    <property type="entry name" value="GroES-like_sf"/>
</dbReference>
<reference evidence="4 5" key="1">
    <citation type="submission" date="2021-05" db="EMBL/GenBank/DDBJ databases">
        <title>A Polyphasic approach of four new species of the genus Ohtaekwangia: Ohtaekwangia histidinii sp. nov., Ohtaekwangia cretensis sp. nov., Ohtaekwangia indiensis sp. nov., Ohtaekwangia reichenbachii sp. nov. from diverse environment.</title>
        <authorList>
            <person name="Octaviana S."/>
        </authorList>
    </citation>
    <scope>NUCLEOTIDE SEQUENCE [LARGE SCALE GENOMIC DNA]</scope>
    <source>
        <strain evidence="4 5">PWU5</strain>
    </source>
</reference>
<evidence type="ECO:0000256" key="2">
    <source>
        <dbReference type="ARBA" id="ARBA00023002"/>
    </source>
</evidence>
<dbReference type="SUPFAM" id="SSF50129">
    <property type="entry name" value="GroES-like"/>
    <property type="match status" value="1"/>
</dbReference>
<keyword evidence="2" id="KW-0560">Oxidoreductase</keyword>
<dbReference type="RefSeq" id="WP_254082256.1">
    <property type="nucleotide sequence ID" value="NZ_JAHESE010000001.1"/>
</dbReference>
<dbReference type="SMART" id="SM00829">
    <property type="entry name" value="PKS_ER"/>
    <property type="match status" value="1"/>
</dbReference>
<dbReference type="InterPro" id="IPR036291">
    <property type="entry name" value="NAD(P)-bd_dom_sf"/>
</dbReference>